<reference evidence="2 3" key="1">
    <citation type="submission" date="2024-05" db="EMBL/GenBank/DDBJ databases">
        <title>Haplotype-resolved chromosome-level genome assembly of Huyou (Citrus changshanensis).</title>
        <authorList>
            <person name="Miao C."/>
            <person name="Chen W."/>
            <person name="Wu Y."/>
            <person name="Wang L."/>
            <person name="Zhao S."/>
            <person name="Grierson D."/>
            <person name="Xu C."/>
            <person name="Chen K."/>
        </authorList>
    </citation>
    <scope>NUCLEOTIDE SEQUENCE [LARGE SCALE GENOMIC DNA]</scope>
    <source>
        <strain evidence="2">01-14</strain>
        <tissue evidence="2">Leaf</tissue>
    </source>
</reference>
<protein>
    <submittedName>
        <fullName evidence="2">Uncharacterized protein</fullName>
    </submittedName>
</protein>
<feature type="region of interest" description="Disordered" evidence="1">
    <location>
        <begin position="71"/>
        <end position="91"/>
    </location>
</feature>
<gene>
    <name evidence="2" type="ORF">WN944_008459</name>
</gene>
<evidence type="ECO:0000313" key="3">
    <source>
        <dbReference type="Proteomes" id="UP001428341"/>
    </source>
</evidence>
<dbReference type="AlphaFoldDB" id="A0AAP0QV99"/>
<evidence type="ECO:0000313" key="2">
    <source>
        <dbReference type="EMBL" id="KAK9216450.1"/>
    </source>
</evidence>
<dbReference type="EMBL" id="JBCGBO010000003">
    <property type="protein sequence ID" value="KAK9216450.1"/>
    <property type="molecule type" value="Genomic_DNA"/>
</dbReference>
<comment type="caution">
    <text evidence="2">The sequence shown here is derived from an EMBL/GenBank/DDBJ whole genome shotgun (WGS) entry which is preliminary data.</text>
</comment>
<proteinExistence type="predicted"/>
<keyword evidence="3" id="KW-1185">Reference proteome</keyword>
<organism evidence="2 3">
    <name type="scientific">Citrus x changshan-huyou</name>
    <dbReference type="NCBI Taxonomy" id="2935761"/>
    <lineage>
        <taxon>Eukaryota</taxon>
        <taxon>Viridiplantae</taxon>
        <taxon>Streptophyta</taxon>
        <taxon>Embryophyta</taxon>
        <taxon>Tracheophyta</taxon>
        <taxon>Spermatophyta</taxon>
        <taxon>Magnoliopsida</taxon>
        <taxon>eudicotyledons</taxon>
        <taxon>Gunneridae</taxon>
        <taxon>Pentapetalae</taxon>
        <taxon>rosids</taxon>
        <taxon>malvids</taxon>
        <taxon>Sapindales</taxon>
        <taxon>Rutaceae</taxon>
        <taxon>Aurantioideae</taxon>
        <taxon>Citrus</taxon>
    </lineage>
</organism>
<evidence type="ECO:0000256" key="1">
    <source>
        <dbReference type="SAM" id="MobiDB-lite"/>
    </source>
</evidence>
<name>A0AAP0QV99_9ROSI</name>
<accession>A0AAP0QV99</accession>
<dbReference type="Proteomes" id="UP001428341">
    <property type="component" value="Unassembled WGS sequence"/>
</dbReference>
<sequence>MARTLYNTSGRCNRILCAFCTRNSSSIEAFEQLKTLSETSGLLPSFVSGSYSQTQRVGVIKLFPETLSSCPRGQYSNFPRARSQSVTGYYR</sequence>